<organism evidence="1 2">
    <name type="scientific">Oceanospirillum sediminis</name>
    <dbReference type="NCBI Taxonomy" id="2760088"/>
    <lineage>
        <taxon>Bacteria</taxon>
        <taxon>Pseudomonadati</taxon>
        <taxon>Pseudomonadota</taxon>
        <taxon>Gammaproteobacteria</taxon>
        <taxon>Oceanospirillales</taxon>
        <taxon>Oceanospirillaceae</taxon>
        <taxon>Oceanospirillum</taxon>
    </lineage>
</organism>
<dbReference type="RefSeq" id="WP_182807945.1">
    <property type="nucleotide sequence ID" value="NZ_JACJFM010000005.1"/>
</dbReference>
<evidence type="ECO:0000313" key="2">
    <source>
        <dbReference type="Proteomes" id="UP000565262"/>
    </source>
</evidence>
<evidence type="ECO:0000313" key="1">
    <source>
        <dbReference type="EMBL" id="MBB1486164.1"/>
    </source>
</evidence>
<dbReference type="SUPFAM" id="SSF49503">
    <property type="entry name" value="Cupredoxins"/>
    <property type="match status" value="1"/>
</dbReference>
<evidence type="ECO:0008006" key="3">
    <source>
        <dbReference type="Google" id="ProtNLM"/>
    </source>
</evidence>
<dbReference type="Proteomes" id="UP000565262">
    <property type="component" value="Unassembled WGS sequence"/>
</dbReference>
<dbReference type="InterPro" id="IPR008972">
    <property type="entry name" value="Cupredoxin"/>
</dbReference>
<proteinExistence type="predicted"/>
<dbReference type="AlphaFoldDB" id="A0A839IN93"/>
<accession>A0A839IN93</accession>
<reference evidence="1 2" key="1">
    <citation type="submission" date="2020-08" db="EMBL/GenBank/DDBJ databases">
        <title>Oceanospirillum sp. nov. isolated from marine sediment.</title>
        <authorList>
            <person name="Ji X."/>
        </authorList>
    </citation>
    <scope>NUCLEOTIDE SEQUENCE [LARGE SCALE GENOMIC DNA]</scope>
    <source>
        <strain evidence="1 2">D5</strain>
    </source>
</reference>
<keyword evidence="2" id="KW-1185">Reference proteome</keyword>
<dbReference type="Gene3D" id="2.60.120.380">
    <property type="match status" value="2"/>
</dbReference>
<gene>
    <name evidence="1" type="ORF">H4O21_06045</name>
</gene>
<name>A0A839IN93_9GAMM</name>
<sequence>MASAEELLAQYNVSMDTARAFITGNIDKPHEIYKTCAEFGISFKMIAEILNSDITENDVIDFFLTKGMVVSESTPVWSEAYRTGDYTQMYWSDFQQDDHWDVADGGATVIQLNTPYNGRFEYQQDKDVFSIQLDAGQKYTLTTINHTDFNGADDETFTATINRDDGLYGELVDTVLAIGGQTTSYTFETTASGRYFIEALGSVSHDGITNTYGLQVNQAVDNDDHSDFLDNSATDINIGQTVSGVIDLNGDKDVFELQLNAGQSYTLSIDNPVNGNEALDALETLLVTVEMQKAGETEFVARSIVLQSFSNSVSFQAEQTGQYYVVVKNMLDSAGDSDNGGNPYSFNVAQSAHNLSVSGIAEADAFI</sequence>
<protein>
    <recommendedName>
        <fullName evidence="3">Peptidase C-terminal archaeal/bacterial domain-containing protein</fullName>
    </recommendedName>
</protein>
<comment type="caution">
    <text evidence="1">The sequence shown here is derived from an EMBL/GenBank/DDBJ whole genome shotgun (WGS) entry which is preliminary data.</text>
</comment>
<dbReference type="EMBL" id="JACJFM010000005">
    <property type="protein sequence ID" value="MBB1486164.1"/>
    <property type="molecule type" value="Genomic_DNA"/>
</dbReference>